<keyword evidence="1" id="KW-1185">Reference proteome</keyword>
<name>A0A9C6X649_FRAOC</name>
<evidence type="ECO:0000313" key="3">
    <source>
        <dbReference type="RefSeq" id="XP_052129833.1"/>
    </source>
</evidence>
<organism evidence="1 3">
    <name type="scientific">Frankliniella occidentalis</name>
    <name type="common">Western flower thrips</name>
    <name type="synonym">Euthrips occidentalis</name>
    <dbReference type="NCBI Taxonomy" id="133901"/>
    <lineage>
        <taxon>Eukaryota</taxon>
        <taxon>Metazoa</taxon>
        <taxon>Ecdysozoa</taxon>
        <taxon>Arthropoda</taxon>
        <taxon>Hexapoda</taxon>
        <taxon>Insecta</taxon>
        <taxon>Pterygota</taxon>
        <taxon>Neoptera</taxon>
        <taxon>Paraneoptera</taxon>
        <taxon>Thysanoptera</taxon>
        <taxon>Terebrantia</taxon>
        <taxon>Thripoidea</taxon>
        <taxon>Thripidae</taxon>
        <taxon>Frankliniella</taxon>
    </lineage>
</organism>
<dbReference type="Proteomes" id="UP000504606">
    <property type="component" value="Unplaced"/>
</dbReference>
<sequence>MITSWTFEACRVLINLDVTASIKFVHDHQCKQKLLQKNKGHVLSTEQLSAPLGSNVSYPWANVNCAESDRSLVITKELPLNRFVSSTSSFVPFTWTFEFCDILDKSSSMFHTAHPECCVNMLLHKETLVLSELALRAHVLDENEVPNAKLMRTCSICSQHILRKTPWIDSVSTSTKELS</sequence>
<evidence type="ECO:0000313" key="1">
    <source>
        <dbReference type="Proteomes" id="UP000504606"/>
    </source>
</evidence>
<dbReference type="AlphaFoldDB" id="A0A9C6X649"/>
<accession>A0A9C6X649</accession>
<protein>
    <submittedName>
        <fullName evidence="2 3">Uncharacterized protein LOC113216745</fullName>
    </submittedName>
</protein>
<dbReference type="RefSeq" id="XP_052129833.1">
    <property type="nucleotide sequence ID" value="XM_052273873.1"/>
</dbReference>
<reference evidence="2 3" key="1">
    <citation type="submission" date="2025-04" db="UniProtKB">
        <authorList>
            <consortium name="RefSeq"/>
        </authorList>
    </citation>
    <scope>IDENTIFICATION</scope>
    <source>
        <tissue evidence="2 3">Whole organism</tissue>
    </source>
</reference>
<dbReference type="KEGG" id="foc:113216745"/>
<dbReference type="RefSeq" id="XP_026292347.2">
    <property type="nucleotide sequence ID" value="XM_026436562.2"/>
</dbReference>
<evidence type="ECO:0000313" key="2">
    <source>
        <dbReference type="RefSeq" id="XP_026292347.2"/>
    </source>
</evidence>
<gene>
    <name evidence="2 3" type="primary">LOC113216745</name>
</gene>
<dbReference type="GeneID" id="113216745"/>
<proteinExistence type="predicted"/>